<accession>A0A0E9VCC8</accession>
<reference evidence="1" key="2">
    <citation type="journal article" date="2015" name="Fish Shellfish Immunol.">
        <title>Early steps in the European eel (Anguilla anguilla)-Vibrio vulnificus interaction in the gills: Role of the RtxA13 toxin.</title>
        <authorList>
            <person name="Callol A."/>
            <person name="Pajuelo D."/>
            <person name="Ebbesson L."/>
            <person name="Teles M."/>
            <person name="MacKenzie S."/>
            <person name="Amaro C."/>
        </authorList>
    </citation>
    <scope>NUCLEOTIDE SEQUENCE</scope>
</reference>
<dbReference type="EMBL" id="GBXM01032838">
    <property type="protein sequence ID" value="JAH75739.1"/>
    <property type="molecule type" value="Transcribed_RNA"/>
</dbReference>
<sequence>MAICNAVFLLHLEHSLYWGQPLTSFWLKLSVYHGHSGETGAL</sequence>
<protein>
    <submittedName>
        <fullName evidence="1">Uncharacterized protein</fullName>
    </submittedName>
</protein>
<evidence type="ECO:0000313" key="1">
    <source>
        <dbReference type="EMBL" id="JAH75739.1"/>
    </source>
</evidence>
<proteinExistence type="predicted"/>
<dbReference type="AlphaFoldDB" id="A0A0E9VCC8"/>
<organism evidence="1">
    <name type="scientific">Anguilla anguilla</name>
    <name type="common">European freshwater eel</name>
    <name type="synonym">Muraena anguilla</name>
    <dbReference type="NCBI Taxonomy" id="7936"/>
    <lineage>
        <taxon>Eukaryota</taxon>
        <taxon>Metazoa</taxon>
        <taxon>Chordata</taxon>
        <taxon>Craniata</taxon>
        <taxon>Vertebrata</taxon>
        <taxon>Euteleostomi</taxon>
        <taxon>Actinopterygii</taxon>
        <taxon>Neopterygii</taxon>
        <taxon>Teleostei</taxon>
        <taxon>Anguilliformes</taxon>
        <taxon>Anguillidae</taxon>
        <taxon>Anguilla</taxon>
    </lineage>
</organism>
<name>A0A0E9VCC8_ANGAN</name>
<reference evidence="1" key="1">
    <citation type="submission" date="2014-11" db="EMBL/GenBank/DDBJ databases">
        <authorList>
            <person name="Amaro Gonzalez C."/>
        </authorList>
    </citation>
    <scope>NUCLEOTIDE SEQUENCE</scope>
</reference>